<evidence type="ECO:0000259" key="8">
    <source>
        <dbReference type="Pfam" id="PF05699"/>
    </source>
</evidence>
<keyword evidence="2" id="KW-0479">Metal-binding</keyword>
<feature type="coiled-coil region" evidence="6">
    <location>
        <begin position="714"/>
        <end position="741"/>
    </location>
</feature>
<dbReference type="GO" id="GO:0008270">
    <property type="term" value="F:zinc ion binding"/>
    <property type="evidence" value="ECO:0007669"/>
    <property type="project" value="UniProtKB-KW"/>
</dbReference>
<protein>
    <recommendedName>
        <fullName evidence="8">HAT C-terminal dimerisation domain-containing protein</fullName>
    </recommendedName>
</protein>
<dbReference type="EMBL" id="MNBE01000775">
    <property type="protein sequence ID" value="OKO89271.1"/>
    <property type="molecule type" value="Genomic_DNA"/>
</dbReference>
<evidence type="ECO:0000256" key="7">
    <source>
        <dbReference type="SAM" id="MobiDB-lite"/>
    </source>
</evidence>
<feature type="compositionally biased region" description="Polar residues" evidence="7">
    <location>
        <begin position="57"/>
        <end position="93"/>
    </location>
</feature>
<proteinExistence type="predicted"/>
<keyword evidence="3" id="KW-0863">Zinc-finger</keyword>
<dbReference type="SUPFAM" id="SSF53098">
    <property type="entry name" value="Ribonuclease H-like"/>
    <property type="match status" value="1"/>
</dbReference>
<dbReference type="PANTHER" id="PTHR46481:SF10">
    <property type="entry name" value="ZINC FINGER BED DOMAIN-CONTAINING PROTEIN 39"/>
    <property type="match status" value="1"/>
</dbReference>
<feature type="region of interest" description="Disordered" evidence="7">
    <location>
        <begin position="1"/>
        <end position="101"/>
    </location>
</feature>
<dbReference type="InterPro" id="IPR012337">
    <property type="entry name" value="RNaseH-like_sf"/>
</dbReference>
<keyword evidence="10" id="KW-1185">Reference proteome</keyword>
<dbReference type="PANTHER" id="PTHR46481">
    <property type="entry name" value="ZINC FINGER BED DOMAIN-CONTAINING PROTEIN 4"/>
    <property type="match status" value="1"/>
</dbReference>
<organism evidence="9 10">
    <name type="scientific">Penicillium subrubescens</name>
    <dbReference type="NCBI Taxonomy" id="1316194"/>
    <lineage>
        <taxon>Eukaryota</taxon>
        <taxon>Fungi</taxon>
        <taxon>Dikarya</taxon>
        <taxon>Ascomycota</taxon>
        <taxon>Pezizomycotina</taxon>
        <taxon>Eurotiomycetes</taxon>
        <taxon>Eurotiomycetidae</taxon>
        <taxon>Eurotiales</taxon>
        <taxon>Aspergillaceae</taxon>
        <taxon>Penicillium</taxon>
    </lineage>
</organism>
<dbReference type="GO" id="GO:0005634">
    <property type="term" value="C:nucleus"/>
    <property type="evidence" value="ECO:0007669"/>
    <property type="project" value="UniProtKB-SubCell"/>
</dbReference>
<gene>
    <name evidence="9" type="ORF">PENSUB_13806</name>
</gene>
<evidence type="ECO:0000256" key="2">
    <source>
        <dbReference type="ARBA" id="ARBA00022723"/>
    </source>
</evidence>
<evidence type="ECO:0000256" key="1">
    <source>
        <dbReference type="ARBA" id="ARBA00004123"/>
    </source>
</evidence>
<feature type="compositionally biased region" description="Basic and acidic residues" evidence="7">
    <location>
        <begin position="33"/>
        <end position="45"/>
    </location>
</feature>
<comment type="caution">
    <text evidence="9">The sequence shown here is derived from an EMBL/GenBank/DDBJ whole genome shotgun (WGS) entry which is preliminary data.</text>
</comment>
<evidence type="ECO:0000313" key="9">
    <source>
        <dbReference type="EMBL" id="OKO89271.1"/>
    </source>
</evidence>
<dbReference type="InterPro" id="IPR052035">
    <property type="entry name" value="ZnF_BED_domain_contain"/>
</dbReference>
<dbReference type="InterPro" id="IPR008906">
    <property type="entry name" value="HATC_C_dom"/>
</dbReference>
<dbReference type="GO" id="GO:0046983">
    <property type="term" value="F:protein dimerization activity"/>
    <property type="evidence" value="ECO:0007669"/>
    <property type="project" value="InterPro"/>
</dbReference>
<keyword evidence="5" id="KW-0539">Nucleus</keyword>
<keyword evidence="4" id="KW-0862">Zinc</keyword>
<comment type="subcellular location">
    <subcellularLocation>
        <location evidence="1">Nucleus</location>
    </subcellularLocation>
</comment>
<name>A0A1Q5SMP3_9EURO</name>
<evidence type="ECO:0000313" key="10">
    <source>
        <dbReference type="Proteomes" id="UP000186955"/>
    </source>
</evidence>
<feature type="domain" description="HAT C-terminal dimerisation" evidence="8">
    <location>
        <begin position="659"/>
        <end position="706"/>
    </location>
</feature>
<evidence type="ECO:0000256" key="4">
    <source>
        <dbReference type="ARBA" id="ARBA00022833"/>
    </source>
</evidence>
<reference evidence="9 10" key="1">
    <citation type="submission" date="2016-10" db="EMBL/GenBank/DDBJ databases">
        <title>Genome sequence of the ascomycete fungus Penicillium subrubescens.</title>
        <authorList>
            <person name="De Vries R.P."/>
            <person name="Peng M."/>
            <person name="Dilokpimol A."/>
            <person name="Hilden K."/>
            <person name="Makela M.R."/>
            <person name="Grigoriev I."/>
            <person name="Riley R."/>
            <person name="Granchi Z."/>
        </authorList>
    </citation>
    <scope>NUCLEOTIDE SEQUENCE [LARGE SCALE GENOMIC DNA]</scope>
    <source>
        <strain evidence="9 10">CBS 132785</strain>
    </source>
</reference>
<dbReference type="Pfam" id="PF05699">
    <property type="entry name" value="Dimer_Tnp_hAT"/>
    <property type="match status" value="1"/>
</dbReference>
<dbReference type="AlphaFoldDB" id="A0A1Q5SMP3"/>
<evidence type="ECO:0000256" key="5">
    <source>
        <dbReference type="ARBA" id="ARBA00023242"/>
    </source>
</evidence>
<feature type="region of interest" description="Disordered" evidence="7">
    <location>
        <begin position="747"/>
        <end position="773"/>
    </location>
</feature>
<sequence length="903" mass="102547">MDDTSPYVSRRSQRSQRIDYHLLNDGSDDEVPTEDRIFKRPRLNEPKVSPEPITPDDSVSQLDQNRSSPVESLQQNEFSEWGSSEISQRSTPSLPRGRPQNDSLWTQFIVSPLPGKLWSRKGAKRPAEDRKIQCKRCNWQTCDSARATSTSNMKIHLAKHGVFLNDTANAENGGGMTQQSISSLFRKRAETETSQRLEQNLLRWTVLDNMAFTAIESPAFQQIFRDIPGITLPFTCRKAVASRIDAEFVSFRGQLLSLLATTCQTIALSLDVWTSKNSKPILGVIGHWLDSDFHYQERVLEFAEMHGAHTGENMADLLGSTLEELGIEHKILTITADNATNNESLMSELYFNLKEKFLGVGETDAFHFQGADSYIRCLAHVLNLIVSDILSALKSGDHKTAVTACDLMQENKDIGMHSVLSRLRIMSLWIARTPQRKQQWKLICQTNRLNDKFIEYDVDTRWNSTFRMIRDALQAKQQIKKWIDSQTYLPPFTTEDWACLHQIESILAKFEEFTLTVSKRQPQISLAIPIYYELHDILNDAASREGEFSGLRADIASAVSSGLNKFKKYYDLMDGQDAYYVAQVLDPRFKTLLLEKELGKVSAHKVIKHIKELLHEQYPSPRVESTVTSSPDEPAARSIEARILQKLQPPKLQLSDVDRYFEDGVVIAQDPVIQDKDWLFSWWRDHCHEYPHVAAAARDYLAIPASEHRGHGAERKLANNNALVKKKIEKLNKQIAEELQIAGFVGSRHAPTPKDPCQLRDRHQRRKSSMKQRASQKFTDLRLKLARINKLLVSTRQVTVLNLRGTEQDDPDFYLVILPHGTRSSDLEVLSTNPVAERAQADPKLIACVIWENRNGLGILVEDDVVKHIPEGYIMTVEFCEAPEMGMASSSEKSSAVEVKPPF</sequence>
<evidence type="ECO:0000256" key="3">
    <source>
        <dbReference type="ARBA" id="ARBA00022771"/>
    </source>
</evidence>
<accession>A0A1Q5SMP3</accession>
<keyword evidence="6" id="KW-0175">Coiled coil</keyword>
<evidence type="ECO:0000256" key="6">
    <source>
        <dbReference type="SAM" id="Coils"/>
    </source>
</evidence>
<dbReference type="Proteomes" id="UP000186955">
    <property type="component" value="Unassembled WGS sequence"/>
</dbReference>